<organism evidence="1 2">
    <name type="scientific">Porphyromonas crevioricanis JCM 15906</name>
    <dbReference type="NCBI Taxonomy" id="1305617"/>
    <lineage>
        <taxon>Bacteria</taxon>
        <taxon>Pseudomonadati</taxon>
        <taxon>Bacteroidota</taxon>
        <taxon>Bacteroidia</taxon>
        <taxon>Bacteroidales</taxon>
        <taxon>Porphyromonadaceae</taxon>
        <taxon>Porphyromonas</taxon>
    </lineage>
</organism>
<sequence length="46" mass="5456">MVVFKSHCYNGRKDKKNKSMAKVFESLNSPLEANYRPHFSTFKPHR</sequence>
<reference evidence="2" key="1">
    <citation type="journal article" date="2013" name="Genome">
        <title>Draft Genome Sequences of Porphyromonas crevioricanis JCM 15906T and Porphyromonas cansulci JCM 13913T Isolated from a Canine Oral Cavity.</title>
        <authorList>
            <person name="Sakamoto M."/>
            <person name="Tanaka N."/>
            <person name="Shiwa Y."/>
            <person name="Yoshikawa H."/>
            <person name="Ohkuma M."/>
        </authorList>
    </citation>
    <scope>NUCLEOTIDE SEQUENCE [LARGE SCALE GENOMIC DNA]</scope>
    <source>
        <strain evidence="2">JCM 15906</strain>
    </source>
</reference>
<evidence type="ECO:0000313" key="2">
    <source>
        <dbReference type="Proteomes" id="UP000018031"/>
    </source>
</evidence>
<comment type="caution">
    <text evidence="1">The sequence shown here is derived from an EMBL/GenBank/DDBJ whole genome shotgun (WGS) entry which is preliminary data.</text>
</comment>
<dbReference type="EMBL" id="BAOU01000054">
    <property type="protein sequence ID" value="GAD06046.1"/>
    <property type="molecule type" value="Genomic_DNA"/>
</dbReference>
<protein>
    <submittedName>
        <fullName evidence="1">Uncharacterized protein</fullName>
    </submittedName>
</protein>
<evidence type="ECO:0000313" key="1">
    <source>
        <dbReference type="EMBL" id="GAD06046.1"/>
    </source>
</evidence>
<dbReference type="AlphaFoldDB" id="T1CIQ2"/>
<name>T1CIQ2_9PORP</name>
<accession>T1CIQ2</accession>
<reference evidence="1 2" key="2">
    <citation type="journal article" date="2013" name="Genome Announc.">
        <title>Draft Genome Sequences of Porphyromonas crevioricanis JCM 15906T and Porphyromonas cansulci JCM 13913T Isolated from a Canine Oral Cavity.</title>
        <authorList>
            <person name="Sakamoto M."/>
            <person name="Tanaka N."/>
            <person name="Shiwa Y."/>
            <person name="Yoshikawa H."/>
            <person name="Ohkuma M."/>
        </authorList>
    </citation>
    <scope>NUCLEOTIDE SEQUENCE [LARGE SCALE GENOMIC DNA]</scope>
    <source>
        <strain evidence="1 2">JCM 15906</strain>
    </source>
</reference>
<dbReference type="Proteomes" id="UP000018031">
    <property type="component" value="Unassembled WGS sequence"/>
</dbReference>
<gene>
    <name evidence="1" type="ORF">PORCRE_1766</name>
</gene>
<proteinExistence type="predicted"/>